<proteinExistence type="predicted"/>
<keyword evidence="1" id="KW-0175">Coiled coil</keyword>
<feature type="transmembrane region" description="Helical" evidence="2">
    <location>
        <begin position="33"/>
        <end position="59"/>
    </location>
</feature>
<keyword evidence="2" id="KW-0472">Membrane</keyword>
<keyword evidence="2" id="KW-0812">Transmembrane</keyword>
<dbReference type="EMBL" id="LZRT01000070">
    <property type="protein sequence ID" value="OUM87765.1"/>
    <property type="molecule type" value="Genomic_DNA"/>
</dbReference>
<sequence length="115" mass="13034">MTRGNLAVRPVPRKKVVKRTRVVRTGLSIGEKLFYLACLSLCIGVAAYLITQYTVLASVNYQVQDLRKQIQQEKEQVLQLQMELAKNSTPEKIIGKAEQMGMSVDEKRLIILSKE</sequence>
<reference evidence="4" key="1">
    <citation type="submission" date="2016-06" db="EMBL/GenBank/DDBJ databases">
        <authorList>
            <person name="Nascimento L."/>
            <person name="Pereira R.V."/>
            <person name="Martins L.F."/>
            <person name="Quaggio R.B."/>
            <person name="Silva A.M."/>
            <person name="Setubal J.C."/>
        </authorList>
    </citation>
    <scope>NUCLEOTIDE SEQUENCE [LARGE SCALE GENOMIC DNA]</scope>
</reference>
<evidence type="ECO:0000313" key="4">
    <source>
        <dbReference type="Proteomes" id="UP000196475"/>
    </source>
</evidence>
<accession>A0A1Y3PK54</accession>
<gene>
    <name evidence="3" type="ORF">BAA01_13240</name>
</gene>
<comment type="caution">
    <text evidence="3">The sequence shown here is derived from an EMBL/GenBank/DDBJ whole genome shotgun (WGS) entry which is preliminary data.</text>
</comment>
<name>A0A1Y3PK54_9BACI</name>
<protein>
    <recommendedName>
        <fullName evidence="5">Cell division protein FtsL</fullName>
    </recommendedName>
</protein>
<evidence type="ECO:0000256" key="1">
    <source>
        <dbReference type="SAM" id="Coils"/>
    </source>
</evidence>
<evidence type="ECO:0000313" key="3">
    <source>
        <dbReference type="EMBL" id="OUM87765.1"/>
    </source>
</evidence>
<evidence type="ECO:0008006" key="5">
    <source>
        <dbReference type="Google" id="ProtNLM"/>
    </source>
</evidence>
<dbReference type="AlphaFoldDB" id="A0A1Y3PK54"/>
<organism evidence="3 4">
    <name type="scientific">Bacillus thermozeamaize</name>
    <dbReference type="NCBI Taxonomy" id="230954"/>
    <lineage>
        <taxon>Bacteria</taxon>
        <taxon>Bacillati</taxon>
        <taxon>Bacillota</taxon>
        <taxon>Bacilli</taxon>
        <taxon>Bacillales</taxon>
        <taxon>Bacillaceae</taxon>
        <taxon>Bacillus</taxon>
    </lineage>
</organism>
<feature type="coiled-coil region" evidence="1">
    <location>
        <begin position="56"/>
        <end position="83"/>
    </location>
</feature>
<evidence type="ECO:0000256" key="2">
    <source>
        <dbReference type="SAM" id="Phobius"/>
    </source>
</evidence>
<dbReference type="Proteomes" id="UP000196475">
    <property type="component" value="Unassembled WGS sequence"/>
</dbReference>
<keyword evidence="2" id="KW-1133">Transmembrane helix</keyword>